<evidence type="ECO:0000313" key="1">
    <source>
        <dbReference type="EMBL" id="CAD8262884.1"/>
    </source>
</evidence>
<protein>
    <submittedName>
        <fullName evidence="1">Uncharacterized protein</fullName>
    </submittedName>
</protein>
<organism evidence="1">
    <name type="scientific">Pinguiococcus pyrenoidosus</name>
    <dbReference type="NCBI Taxonomy" id="172671"/>
    <lineage>
        <taxon>Eukaryota</taxon>
        <taxon>Sar</taxon>
        <taxon>Stramenopiles</taxon>
        <taxon>Ochrophyta</taxon>
        <taxon>Pinguiophyceae</taxon>
        <taxon>Pinguiochrysidales</taxon>
        <taxon>Pinguiochrysidaceae</taxon>
        <taxon>Pinguiococcus</taxon>
    </lineage>
</organism>
<name>A0A7R9UEG3_9STRA</name>
<accession>A0A7R9UEG3</accession>
<dbReference type="EMBL" id="HBEA01016240">
    <property type="protein sequence ID" value="CAD8262884.1"/>
    <property type="molecule type" value="Transcribed_RNA"/>
</dbReference>
<gene>
    <name evidence="1" type="ORF">PPYR1160_LOCUS12386</name>
</gene>
<dbReference type="AlphaFoldDB" id="A0A7R9UEG3"/>
<reference evidence="1" key="1">
    <citation type="submission" date="2021-01" db="EMBL/GenBank/DDBJ databases">
        <authorList>
            <person name="Corre E."/>
            <person name="Pelletier E."/>
            <person name="Niang G."/>
            <person name="Scheremetjew M."/>
            <person name="Finn R."/>
            <person name="Kale V."/>
            <person name="Holt S."/>
            <person name="Cochrane G."/>
            <person name="Meng A."/>
            <person name="Brown T."/>
            <person name="Cohen L."/>
        </authorList>
    </citation>
    <scope>NUCLEOTIDE SEQUENCE</scope>
    <source>
        <strain evidence="1">CCMP2078</strain>
    </source>
</reference>
<proteinExistence type="predicted"/>
<sequence>MKRARTAADTCGFAPKRVRESVDTVSHALSSLSVARAHAPKRQRAGEAEERVLIVRGLRLAELDLNADEFEEQPRLGMGCKRKRFFGDGETGSKGVQMGPEPPPVPRAAEMEQAIWHYNTRAPPCVTLRPSNLKELLFESGAGDAQGLLRDLLKGDRNAVAAFLVRLKRATKATSIYVATSDGRIWNVKLADAPNEPNATVKTLPVSDALAPRRQRVPKRITVEEVDVQHLRDKLNGDQPFVFDTCLYDDANALQPEREESNEVLIEELETGADDPGADEPGIIDGVDGPSFPSWAGQQTPSSRFSTPSSGGKMFGSFAFGQAAQPPSFSADGFQDGVVGMDTEDVDQNPYPGGAGFDRFQAMPEGPFPFHGFGSPSGTNLYGGWAFATSG</sequence>